<dbReference type="InterPro" id="IPR049457">
    <property type="entry name" value="Emfourin"/>
</dbReference>
<reference evidence="1 2" key="1">
    <citation type="submission" date="2014-03" db="EMBL/GenBank/DDBJ databases">
        <title>Draft Genome of Photorhabdus luminescens BA1, an Egyptian Isolate.</title>
        <authorList>
            <person name="Ghazal S."/>
            <person name="Hurst S.G.IV."/>
            <person name="Morris K."/>
            <person name="Thomas K."/>
            <person name="Tisa L.S."/>
        </authorList>
    </citation>
    <scope>NUCLEOTIDE SEQUENCE [LARGE SCALE GENOMIC DNA]</scope>
    <source>
        <strain evidence="1 2">BA1</strain>
    </source>
</reference>
<dbReference type="PATRIC" id="fig|1393736.3.peg.3596"/>
<proteinExistence type="predicted"/>
<evidence type="ECO:0000313" key="2">
    <source>
        <dbReference type="Proteomes" id="UP000023464"/>
    </source>
</evidence>
<dbReference type="Pfam" id="PF20242">
    <property type="entry name" value="Emfourin"/>
    <property type="match status" value="1"/>
</dbReference>
<comment type="caution">
    <text evidence="1">The sequence shown here is derived from an EMBL/GenBank/DDBJ whole genome shotgun (WGS) entry which is preliminary data.</text>
</comment>
<dbReference type="EMBL" id="JFGV01000063">
    <property type="protein sequence ID" value="EYU13963.1"/>
    <property type="molecule type" value="Genomic_DNA"/>
</dbReference>
<dbReference type="Proteomes" id="UP000023464">
    <property type="component" value="Unassembled WGS sequence"/>
</dbReference>
<dbReference type="RefSeq" id="WP_036781612.1">
    <property type="nucleotide sequence ID" value="NZ_CAWLTM010000052.1"/>
</dbReference>
<name>A0A022PGB6_9GAMM</name>
<sequence>MNNKTLKLTTDSKITISLQGGFAATPGLNQDKTVNLESLSSHQQQLFLQAIEQDFSDSMPSAPYPDQDYYLLSIVNGNEEHHFTLPESDAPEIINQIWDADKKGG</sequence>
<organism evidence="1 2">
    <name type="scientific">Photorhabdus aegyptia</name>
    <dbReference type="NCBI Taxonomy" id="2805098"/>
    <lineage>
        <taxon>Bacteria</taxon>
        <taxon>Pseudomonadati</taxon>
        <taxon>Pseudomonadota</taxon>
        <taxon>Gammaproteobacteria</taxon>
        <taxon>Enterobacterales</taxon>
        <taxon>Morganellaceae</taxon>
        <taxon>Photorhabdus</taxon>
    </lineage>
</organism>
<accession>A0A022PGB6</accession>
<keyword evidence="2" id="KW-1185">Reference proteome</keyword>
<protein>
    <submittedName>
        <fullName evidence="1">Uncharacterized protein</fullName>
    </submittedName>
</protein>
<gene>
    <name evidence="1" type="ORF">BA1DRAFT_03528</name>
</gene>
<dbReference type="AlphaFoldDB" id="A0A022PGB6"/>
<evidence type="ECO:0000313" key="1">
    <source>
        <dbReference type="EMBL" id="EYU13963.1"/>
    </source>
</evidence>